<dbReference type="AlphaFoldDB" id="A0A8S4QFC3"/>
<dbReference type="EMBL" id="CAKXAJ010001459">
    <property type="protein sequence ID" value="CAH2207835.1"/>
    <property type="molecule type" value="Genomic_DNA"/>
</dbReference>
<proteinExistence type="predicted"/>
<sequence>MHCTKTKQLGLGFYDNKQAAVLIVAHGTLLEELEWRHFFGTR</sequence>
<reference evidence="1" key="1">
    <citation type="submission" date="2022-03" db="EMBL/GenBank/DDBJ databases">
        <authorList>
            <person name="Lindestad O."/>
        </authorList>
    </citation>
    <scope>NUCLEOTIDE SEQUENCE</scope>
</reference>
<name>A0A8S4QFC3_9NEOP</name>
<gene>
    <name evidence="1" type="primary">jg2071</name>
    <name evidence="1" type="ORF">PAEG_LOCUS455</name>
</gene>
<accession>A0A8S4QFC3</accession>
<comment type="caution">
    <text evidence="1">The sequence shown here is derived from an EMBL/GenBank/DDBJ whole genome shotgun (WGS) entry which is preliminary data.</text>
</comment>
<feature type="non-terminal residue" evidence="1">
    <location>
        <position position="1"/>
    </location>
</feature>
<evidence type="ECO:0000313" key="2">
    <source>
        <dbReference type="Proteomes" id="UP000838756"/>
    </source>
</evidence>
<keyword evidence="2" id="KW-1185">Reference proteome</keyword>
<evidence type="ECO:0000313" key="1">
    <source>
        <dbReference type="EMBL" id="CAH2207835.1"/>
    </source>
</evidence>
<protein>
    <submittedName>
        <fullName evidence="1">Jg2071 protein</fullName>
    </submittedName>
</protein>
<dbReference type="Proteomes" id="UP000838756">
    <property type="component" value="Unassembled WGS sequence"/>
</dbReference>
<organism evidence="1 2">
    <name type="scientific">Pararge aegeria aegeria</name>
    <dbReference type="NCBI Taxonomy" id="348720"/>
    <lineage>
        <taxon>Eukaryota</taxon>
        <taxon>Metazoa</taxon>
        <taxon>Ecdysozoa</taxon>
        <taxon>Arthropoda</taxon>
        <taxon>Hexapoda</taxon>
        <taxon>Insecta</taxon>
        <taxon>Pterygota</taxon>
        <taxon>Neoptera</taxon>
        <taxon>Endopterygota</taxon>
        <taxon>Lepidoptera</taxon>
        <taxon>Glossata</taxon>
        <taxon>Ditrysia</taxon>
        <taxon>Papilionoidea</taxon>
        <taxon>Nymphalidae</taxon>
        <taxon>Satyrinae</taxon>
        <taxon>Satyrini</taxon>
        <taxon>Parargina</taxon>
        <taxon>Pararge</taxon>
    </lineage>
</organism>